<dbReference type="Pfam" id="PF06094">
    <property type="entry name" value="GGACT"/>
    <property type="match status" value="1"/>
</dbReference>
<keyword evidence="2" id="KW-0808">Transferase</keyword>
<dbReference type="EMBL" id="JBHLZN010000001">
    <property type="protein sequence ID" value="MFB9885810.1"/>
    <property type="molecule type" value="Genomic_DNA"/>
</dbReference>
<dbReference type="InterPro" id="IPR009288">
    <property type="entry name" value="AIG2-like_dom"/>
</dbReference>
<dbReference type="RefSeq" id="WP_155889006.1">
    <property type="nucleotide sequence ID" value="NZ_JAUESS010000010.1"/>
</dbReference>
<accession>A0ABV5ZAD3</accession>
<evidence type="ECO:0000313" key="2">
    <source>
        <dbReference type="EMBL" id="MFB9885810.1"/>
    </source>
</evidence>
<keyword evidence="2" id="KW-0012">Acyltransferase</keyword>
<name>A0ABV5ZAD3_9GAMM</name>
<dbReference type="InterPro" id="IPR013024">
    <property type="entry name" value="GGCT-like"/>
</dbReference>
<evidence type="ECO:0000313" key="3">
    <source>
        <dbReference type="Proteomes" id="UP001589628"/>
    </source>
</evidence>
<dbReference type="Gene3D" id="3.10.490.10">
    <property type="entry name" value="Gamma-glutamyl cyclotransferase-like"/>
    <property type="match status" value="1"/>
</dbReference>
<dbReference type="GO" id="GO:0016746">
    <property type="term" value="F:acyltransferase activity"/>
    <property type="evidence" value="ECO:0007669"/>
    <property type="project" value="UniProtKB-KW"/>
</dbReference>
<gene>
    <name evidence="2" type="ORF">ACFFLH_05260</name>
</gene>
<dbReference type="InterPro" id="IPR036568">
    <property type="entry name" value="GGCT-like_sf"/>
</dbReference>
<feature type="domain" description="Gamma-glutamylcyclotransferase AIG2-like" evidence="1">
    <location>
        <begin position="8"/>
        <end position="105"/>
    </location>
</feature>
<dbReference type="EC" id="2.3.2.-" evidence="2"/>
<dbReference type="SUPFAM" id="SSF110857">
    <property type="entry name" value="Gamma-glutamyl cyclotransferase-like"/>
    <property type="match status" value="1"/>
</dbReference>
<protein>
    <submittedName>
        <fullName evidence="2">Gamma-glutamylcyclotransferase family protein</fullName>
        <ecNumber evidence="2">2.3.2.-</ecNumber>
    </submittedName>
</protein>
<proteinExistence type="predicted"/>
<keyword evidence="3" id="KW-1185">Reference proteome</keyword>
<sequence length="194" mass="21978">MTVAHFWYFGYGSLVNGDTRPRDTLASPYRLQGWKRQWRHRIMLAQGGHCALTVAPCATTSITGVLVQSPLVHLSALDERELGYNRIELPCASSNLGEPAYIYQSQTDYFDWADERHPILQSYVDVVVCGYLNTFGKEAAIDFIRTTEGWHCPVLNDRAAPRYPRAIQFKPGQQAQVDQLLQEYAGYDPARPPQ</sequence>
<dbReference type="CDD" id="cd06661">
    <property type="entry name" value="GGCT_like"/>
    <property type="match status" value="1"/>
</dbReference>
<evidence type="ECO:0000259" key="1">
    <source>
        <dbReference type="Pfam" id="PF06094"/>
    </source>
</evidence>
<dbReference type="Proteomes" id="UP001589628">
    <property type="component" value="Unassembled WGS sequence"/>
</dbReference>
<comment type="caution">
    <text evidence="2">The sequence shown here is derived from an EMBL/GenBank/DDBJ whole genome shotgun (WGS) entry which is preliminary data.</text>
</comment>
<reference evidence="2 3" key="1">
    <citation type="submission" date="2024-09" db="EMBL/GenBank/DDBJ databases">
        <authorList>
            <person name="Sun Q."/>
            <person name="Mori K."/>
        </authorList>
    </citation>
    <scope>NUCLEOTIDE SEQUENCE [LARGE SCALE GENOMIC DNA]</scope>
    <source>
        <strain evidence="2 3">ATCC 51285</strain>
    </source>
</reference>
<organism evidence="2 3">
    <name type="scientific">Balneatrix alpica</name>
    <dbReference type="NCBI Taxonomy" id="75684"/>
    <lineage>
        <taxon>Bacteria</taxon>
        <taxon>Pseudomonadati</taxon>
        <taxon>Pseudomonadota</taxon>
        <taxon>Gammaproteobacteria</taxon>
        <taxon>Oceanospirillales</taxon>
        <taxon>Balneatrichaceae</taxon>
        <taxon>Balneatrix</taxon>
    </lineage>
</organism>